<evidence type="ECO:0000313" key="2">
    <source>
        <dbReference type="EMBL" id="KAI3428561.1"/>
    </source>
</evidence>
<reference evidence="2" key="2">
    <citation type="submission" date="2020-11" db="EMBL/GenBank/DDBJ databases">
        <authorList>
            <person name="Cecchin M."/>
            <person name="Marcolungo L."/>
            <person name="Rossato M."/>
            <person name="Girolomoni L."/>
            <person name="Cosentino E."/>
            <person name="Cuine S."/>
            <person name="Li-Beisson Y."/>
            <person name="Delledonne M."/>
            <person name="Ballottari M."/>
        </authorList>
    </citation>
    <scope>NUCLEOTIDE SEQUENCE</scope>
    <source>
        <strain evidence="2">211/11P</strain>
        <tissue evidence="2">Whole cell</tissue>
    </source>
</reference>
<keyword evidence="3" id="KW-1185">Reference proteome</keyword>
<evidence type="ECO:0000313" key="3">
    <source>
        <dbReference type="Proteomes" id="UP001055712"/>
    </source>
</evidence>
<dbReference type="AlphaFoldDB" id="A0A9D4YVJ1"/>
<reference evidence="2" key="1">
    <citation type="journal article" date="2019" name="Plant J.">
        <title>Chlorella vulgaris genome assembly and annotation reveals the molecular basis for metabolic acclimation to high light conditions.</title>
        <authorList>
            <person name="Cecchin M."/>
            <person name="Marcolungo L."/>
            <person name="Rossato M."/>
            <person name="Girolomoni L."/>
            <person name="Cosentino E."/>
            <person name="Cuine S."/>
            <person name="Li-Beisson Y."/>
            <person name="Delledonne M."/>
            <person name="Ballottari M."/>
        </authorList>
    </citation>
    <scope>NUCLEOTIDE SEQUENCE</scope>
    <source>
        <strain evidence="2">211/11P</strain>
    </source>
</reference>
<evidence type="ECO:0000256" key="1">
    <source>
        <dbReference type="SAM" id="MobiDB-lite"/>
    </source>
</evidence>
<accession>A0A9D4YVJ1</accession>
<comment type="caution">
    <text evidence="2">The sequence shown here is derived from an EMBL/GenBank/DDBJ whole genome shotgun (WGS) entry which is preliminary data.</text>
</comment>
<gene>
    <name evidence="2" type="ORF">D9Q98_007383</name>
</gene>
<name>A0A9D4YVJ1_CHLVU</name>
<feature type="region of interest" description="Disordered" evidence="1">
    <location>
        <begin position="1"/>
        <end position="70"/>
    </location>
</feature>
<organism evidence="2 3">
    <name type="scientific">Chlorella vulgaris</name>
    <name type="common">Green alga</name>
    <dbReference type="NCBI Taxonomy" id="3077"/>
    <lineage>
        <taxon>Eukaryota</taxon>
        <taxon>Viridiplantae</taxon>
        <taxon>Chlorophyta</taxon>
        <taxon>core chlorophytes</taxon>
        <taxon>Trebouxiophyceae</taxon>
        <taxon>Chlorellales</taxon>
        <taxon>Chlorellaceae</taxon>
        <taxon>Chlorella clade</taxon>
        <taxon>Chlorella</taxon>
    </lineage>
</organism>
<dbReference type="Proteomes" id="UP001055712">
    <property type="component" value="Unassembled WGS sequence"/>
</dbReference>
<protein>
    <submittedName>
        <fullName evidence="2">Uncharacterized protein</fullName>
    </submittedName>
</protein>
<dbReference type="OrthoDB" id="10351002at2759"/>
<dbReference type="EMBL" id="SIDB01000009">
    <property type="protein sequence ID" value="KAI3428561.1"/>
    <property type="molecule type" value="Genomic_DNA"/>
</dbReference>
<proteinExistence type="predicted"/>
<sequence>MDALRRVSAKLRGKEEPGAHVGMPAAADVVHRSESAPASAGSISPRVSTEYGEVEGPSPLGKPKGPMSPRAQAIRESLGHLMEEGPRVQ</sequence>